<dbReference type="Proteomes" id="UP000594261">
    <property type="component" value="Chromosome 2"/>
</dbReference>
<feature type="region of interest" description="Disordered" evidence="1">
    <location>
        <begin position="45"/>
        <end position="65"/>
    </location>
</feature>
<protein>
    <submittedName>
        <fullName evidence="2">Uncharacterized protein</fullName>
    </submittedName>
</protein>
<reference evidence="3" key="1">
    <citation type="journal article" date="2016" name="G3 (Bethesda)">
        <title>First Draft Assembly and Annotation of the Genome of a California Endemic Oak Quercus lobata Nee (Fagaceae).</title>
        <authorList>
            <person name="Sork V.L."/>
            <person name="Fitz-Gibbon S.T."/>
            <person name="Puiu D."/>
            <person name="Crepeau M."/>
            <person name="Gugger P.F."/>
            <person name="Sherman R."/>
            <person name="Stevens K."/>
            <person name="Langley C.H."/>
            <person name="Pellegrini M."/>
            <person name="Salzberg S.L."/>
        </authorList>
    </citation>
    <scope>NUCLEOTIDE SEQUENCE [LARGE SCALE GENOMIC DNA]</scope>
    <source>
        <strain evidence="3">cv. SW786</strain>
    </source>
</reference>
<evidence type="ECO:0000313" key="2">
    <source>
        <dbReference type="EnsemblPlants" id="QL02p047924:mrna"/>
    </source>
</evidence>
<dbReference type="InParanoid" id="A0A7N2KX82"/>
<dbReference type="EnsemblPlants" id="QL02p047924:mrna">
    <property type="protein sequence ID" value="QL02p047924:mrna"/>
    <property type="gene ID" value="QL02p047924"/>
</dbReference>
<keyword evidence="3" id="KW-1185">Reference proteome</keyword>
<evidence type="ECO:0000313" key="3">
    <source>
        <dbReference type="Proteomes" id="UP000594261"/>
    </source>
</evidence>
<proteinExistence type="predicted"/>
<accession>A0A7N2KX82</accession>
<evidence type="ECO:0000256" key="1">
    <source>
        <dbReference type="SAM" id="MobiDB-lite"/>
    </source>
</evidence>
<organism evidence="2 3">
    <name type="scientific">Quercus lobata</name>
    <name type="common">Valley oak</name>
    <dbReference type="NCBI Taxonomy" id="97700"/>
    <lineage>
        <taxon>Eukaryota</taxon>
        <taxon>Viridiplantae</taxon>
        <taxon>Streptophyta</taxon>
        <taxon>Embryophyta</taxon>
        <taxon>Tracheophyta</taxon>
        <taxon>Spermatophyta</taxon>
        <taxon>Magnoliopsida</taxon>
        <taxon>eudicotyledons</taxon>
        <taxon>Gunneridae</taxon>
        <taxon>Pentapetalae</taxon>
        <taxon>rosids</taxon>
        <taxon>fabids</taxon>
        <taxon>Fagales</taxon>
        <taxon>Fagaceae</taxon>
        <taxon>Quercus</taxon>
    </lineage>
</organism>
<reference evidence="2" key="2">
    <citation type="submission" date="2021-01" db="UniProtKB">
        <authorList>
            <consortium name="EnsemblPlants"/>
        </authorList>
    </citation>
    <scope>IDENTIFICATION</scope>
</reference>
<feature type="compositionally biased region" description="Low complexity" evidence="1">
    <location>
        <begin position="351"/>
        <end position="360"/>
    </location>
</feature>
<dbReference type="Gramene" id="QL02p047924:mrna">
    <property type="protein sequence ID" value="QL02p047924:mrna"/>
    <property type="gene ID" value="QL02p047924"/>
</dbReference>
<feature type="region of interest" description="Disordered" evidence="1">
    <location>
        <begin position="330"/>
        <end position="380"/>
    </location>
</feature>
<feature type="compositionally biased region" description="Basic and acidic residues" evidence="1">
    <location>
        <begin position="45"/>
        <end position="54"/>
    </location>
</feature>
<name>A0A7N2KX82_QUELO</name>
<sequence>MGSDVGIFWRALRHGSGDGVGGYGGVVGCSELGCGKVGHGELGRGKVGHGELRHGLTTKSRVSQKSHATVASSRVNFGNLFVSGRSSCEGYTEIFTAQLAAPSRMTPSSPKKKTPAKKVDKRMKMDPNLFRFVSHFERYKDFFLKAGIIQEREFYSIAVIREDELSCWVKGKEFTLYAHDIDDVLGLEGLEDQEFVNYKDRILSIETVQQRIGGQREGKCLNTTVFPVDMRCLTIIMMFNLYLIRKLTTINSARAIFLMDLKEKTFIDISSHIFDTIVDETRTTSRPKLIFPSLLMRIFRKKGVAIPRDISPMSTPSAINKLTFKRISVRLPGEEDEGDEGEGVPMETEAEAASQASTSTPRRSGKRSRASTSSNTPPDAFQIILERLDGIRGIQTEHSERIAAMQDQIDILSAKFDNFTIQHGQ</sequence>
<dbReference type="AlphaFoldDB" id="A0A7N2KX82"/>